<reference evidence="1" key="1">
    <citation type="submission" date="2021-01" db="EMBL/GenBank/DDBJ databases">
        <title>Adiantum capillus-veneris genome.</title>
        <authorList>
            <person name="Fang Y."/>
            <person name="Liao Q."/>
        </authorList>
    </citation>
    <scope>NUCLEOTIDE SEQUENCE</scope>
    <source>
        <strain evidence="1">H3</strain>
        <tissue evidence="1">Leaf</tissue>
    </source>
</reference>
<gene>
    <name evidence="1" type="ORF">GOP47_0000260</name>
</gene>
<accession>A0A9D4VCP9</accession>
<evidence type="ECO:0000313" key="2">
    <source>
        <dbReference type="Proteomes" id="UP000886520"/>
    </source>
</evidence>
<dbReference type="Proteomes" id="UP000886520">
    <property type="component" value="Chromosome 1"/>
</dbReference>
<dbReference type="Pfam" id="PF11833">
    <property type="entry name" value="CPP1-like"/>
    <property type="match status" value="1"/>
</dbReference>
<dbReference type="PANTHER" id="PTHR33372:SF2">
    <property type="entry name" value="PROTEIN CHAPERONE-LIKE PROTEIN OF POR1, CHLOROPLASTIC"/>
    <property type="match status" value="1"/>
</dbReference>
<dbReference type="AlphaFoldDB" id="A0A9D4VCP9"/>
<dbReference type="OrthoDB" id="2014563at2759"/>
<dbReference type="GO" id="GO:0031969">
    <property type="term" value="C:chloroplast membrane"/>
    <property type="evidence" value="ECO:0007669"/>
    <property type="project" value="TreeGrafter"/>
</dbReference>
<comment type="caution">
    <text evidence="1">The sequence shown here is derived from an EMBL/GenBank/DDBJ whole genome shotgun (WGS) entry which is preliminary data.</text>
</comment>
<dbReference type="EMBL" id="JABFUD020000001">
    <property type="protein sequence ID" value="KAI5084091.1"/>
    <property type="molecule type" value="Genomic_DNA"/>
</dbReference>
<keyword evidence="2" id="KW-1185">Reference proteome</keyword>
<organism evidence="1 2">
    <name type="scientific">Adiantum capillus-veneris</name>
    <name type="common">Maidenhair fern</name>
    <dbReference type="NCBI Taxonomy" id="13818"/>
    <lineage>
        <taxon>Eukaryota</taxon>
        <taxon>Viridiplantae</taxon>
        <taxon>Streptophyta</taxon>
        <taxon>Embryophyta</taxon>
        <taxon>Tracheophyta</taxon>
        <taxon>Polypodiopsida</taxon>
        <taxon>Polypodiidae</taxon>
        <taxon>Polypodiales</taxon>
        <taxon>Pteridineae</taxon>
        <taxon>Pteridaceae</taxon>
        <taxon>Vittarioideae</taxon>
        <taxon>Adiantum</taxon>
    </lineage>
</organism>
<dbReference type="InterPro" id="IPR021788">
    <property type="entry name" value="CPP1-like"/>
</dbReference>
<protein>
    <submittedName>
        <fullName evidence="1">Uncharacterized protein</fullName>
    </submittedName>
</protein>
<sequence length="309" mass="34270">MAGLRISLSPAAPLVGRPDGHGSAQSARFLGCRELHFFWPGQKGSRHIHHHNKIVCALGGSSDEGYTAVFPRIYVRDPHKVLGVTRDASEEEIQSARNFLAEQYAHHERSREAVEAAHDKIIMESFRARKKSKINLKSNLKKKVEESPPWVKRILNIFEVPPSQIILQRAAFFGLMGVWSVMNPAEGGPAFQVAVSLAGCVYLLNYRLKSIVLHAWIRRACCGMVGWLLHCTCRANGFTASELEPRNHNGTDIICIHVGCMYFLEVRTPYRYCIPGPQKAGLASGGSSTHLCLCSKGCPLNVSVTHFLE</sequence>
<proteinExistence type="predicted"/>
<evidence type="ECO:0000313" key="1">
    <source>
        <dbReference type="EMBL" id="KAI5084091.1"/>
    </source>
</evidence>
<name>A0A9D4VCP9_ADICA</name>
<dbReference type="PANTHER" id="PTHR33372">
    <property type="match status" value="1"/>
</dbReference>